<gene>
    <name evidence="4" type="ORF">AB8Z38_10130</name>
</gene>
<dbReference type="PANTHER" id="PTHR43877">
    <property type="entry name" value="AMINOALKYLPHOSPHONATE N-ACETYLTRANSFERASE-RELATED-RELATED"/>
    <property type="match status" value="1"/>
</dbReference>
<keyword evidence="2 4" id="KW-0012">Acyltransferase</keyword>
<dbReference type="CDD" id="cd04301">
    <property type="entry name" value="NAT_SF"/>
    <property type="match status" value="1"/>
</dbReference>
<reference evidence="4" key="1">
    <citation type="submission" date="2024-08" db="EMBL/GenBank/DDBJ databases">
        <authorList>
            <person name="Chaddad Z."/>
            <person name="Lamrabet M."/>
            <person name="Bouhnik O."/>
            <person name="Alami S."/>
            <person name="Wipf D."/>
            <person name="Courty P.E."/>
            <person name="Missbah El Idrissi M."/>
        </authorList>
    </citation>
    <scope>NUCLEOTIDE SEQUENCE</scope>
    <source>
        <strain evidence="4">LLZ17</strain>
    </source>
</reference>
<dbReference type="GO" id="GO:0016747">
    <property type="term" value="F:acyltransferase activity, transferring groups other than amino-acyl groups"/>
    <property type="evidence" value="ECO:0007669"/>
    <property type="project" value="InterPro"/>
</dbReference>
<dbReference type="SUPFAM" id="SSF55729">
    <property type="entry name" value="Acyl-CoA N-acyltransferases (Nat)"/>
    <property type="match status" value="1"/>
</dbReference>
<dbReference type="InterPro" id="IPR016181">
    <property type="entry name" value="Acyl_CoA_acyltransferase"/>
</dbReference>
<dbReference type="EC" id="2.3.-.-" evidence="4"/>
<dbReference type="AlphaFoldDB" id="A0AB39XP98"/>
<evidence type="ECO:0000256" key="1">
    <source>
        <dbReference type="ARBA" id="ARBA00022679"/>
    </source>
</evidence>
<dbReference type="PANTHER" id="PTHR43877:SF1">
    <property type="entry name" value="ACETYLTRANSFERASE"/>
    <property type="match status" value="1"/>
</dbReference>
<protein>
    <submittedName>
        <fullName evidence="4">GNAT family N-acetyltransferase</fullName>
        <ecNumber evidence="4">2.3.-.-</ecNumber>
    </submittedName>
</protein>
<keyword evidence="1 4" id="KW-0808">Transferase</keyword>
<evidence type="ECO:0000313" key="4">
    <source>
        <dbReference type="EMBL" id="XDV59690.1"/>
    </source>
</evidence>
<dbReference type="PROSITE" id="PS51186">
    <property type="entry name" value="GNAT"/>
    <property type="match status" value="1"/>
</dbReference>
<proteinExistence type="predicted"/>
<evidence type="ECO:0000256" key="2">
    <source>
        <dbReference type="ARBA" id="ARBA00023315"/>
    </source>
</evidence>
<accession>A0AB39XP98</accession>
<organism evidence="4">
    <name type="scientific">Bradyrhizobium sp. LLZ17</name>
    <dbReference type="NCBI Taxonomy" id="3239388"/>
    <lineage>
        <taxon>Bacteria</taxon>
        <taxon>Pseudomonadati</taxon>
        <taxon>Pseudomonadota</taxon>
        <taxon>Alphaproteobacteria</taxon>
        <taxon>Hyphomicrobiales</taxon>
        <taxon>Nitrobacteraceae</taxon>
        <taxon>Bradyrhizobium</taxon>
    </lineage>
</organism>
<evidence type="ECO:0000259" key="3">
    <source>
        <dbReference type="PROSITE" id="PS51186"/>
    </source>
</evidence>
<name>A0AB39XP98_9BRAD</name>
<feature type="domain" description="N-acetyltransferase" evidence="3">
    <location>
        <begin position="3"/>
        <end position="148"/>
    </location>
</feature>
<dbReference type="InterPro" id="IPR000182">
    <property type="entry name" value="GNAT_dom"/>
</dbReference>
<dbReference type="Gene3D" id="3.40.630.30">
    <property type="match status" value="1"/>
</dbReference>
<dbReference type="Pfam" id="PF00583">
    <property type="entry name" value="Acetyltransf_1"/>
    <property type="match status" value="1"/>
</dbReference>
<sequence>MPLTIRPATIDELAGLSDLCFRSKALWGYDEAFMKACRGELSFETRDLEATRIAVAEHNGKTMGVAQLRVSHDEAHLLKLFVEPNALRSGTGQALLAWAIDGARQVGAKRLTIEADPDAAPFTVAWEPMISAWHRLAPCPEGCCRNWR</sequence>
<dbReference type="RefSeq" id="WP_369724715.1">
    <property type="nucleotide sequence ID" value="NZ_CP165734.1"/>
</dbReference>
<dbReference type="EMBL" id="CP165734">
    <property type="protein sequence ID" value="XDV59690.1"/>
    <property type="molecule type" value="Genomic_DNA"/>
</dbReference>
<dbReference type="InterPro" id="IPR050832">
    <property type="entry name" value="Bact_Acetyltransf"/>
</dbReference>